<accession>A0AAV3XHZ7</accession>
<dbReference type="RefSeq" id="WP_226588684.1">
    <property type="nucleotide sequence ID" value="NZ_BLAY01000140.1"/>
</dbReference>
<proteinExistence type="predicted"/>
<keyword evidence="2" id="KW-1185">Reference proteome</keyword>
<dbReference type="Proteomes" id="UP001050975">
    <property type="component" value="Unassembled WGS sequence"/>
</dbReference>
<sequence>MSVFVGVSEQLLTEEELKQLLQSTSNQPNYYFLRLPHKVSGILEEFPKEFPSPEGQMFNSDRELRWKQQKPGLYNVLILSNNGETAGFTAIDGDWKTQQRAAYGYRTDETRFPRSLIFPESIDPRISGDKTKTNKPKLAQRYFIDADTSTVHFVALTVEMPQ</sequence>
<reference evidence="1" key="1">
    <citation type="submission" date="2019-10" db="EMBL/GenBank/DDBJ databases">
        <title>Draft genome sequece of Microseira wollei NIES-4236.</title>
        <authorList>
            <person name="Yamaguchi H."/>
            <person name="Suzuki S."/>
            <person name="Kawachi M."/>
        </authorList>
    </citation>
    <scope>NUCLEOTIDE SEQUENCE</scope>
    <source>
        <strain evidence="1">NIES-4236</strain>
    </source>
</reference>
<name>A0AAV3XHZ7_9CYAN</name>
<gene>
    <name evidence="1" type="ORF">MiSe_67420</name>
</gene>
<evidence type="ECO:0000313" key="2">
    <source>
        <dbReference type="Proteomes" id="UP001050975"/>
    </source>
</evidence>
<comment type="caution">
    <text evidence="1">The sequence shown here is derived from an EMBL/GenBank/DDBJ whole genome shotgun (WGS) entry which is preliminary data.</text>
</comment>
<dbReference type="EMBL" id="BLAY01000140">
    <property type="protein sequence ID" value="GET41928.1"/>
    <property type="molecule type" value="Genomic_DNA"/>
</dbReference>
<protein>
    <submittedName>
        <fullName evidence="1">Uncharacterized protein</fullName>
    </submittedName>
</protein>
<dbReference type="AlphaFoldDB" id="A0AAV3XHZ7"/>
<evidence type="ECO:0000313" key="1">
    <source>
        <dbReference type="EMBL" id="GET41928.1"/>
    </source>
</evidence>
<organism evidence="1 2">
    <name type="scientific">Microseira wollei NIES-4236</name>
    <dbReference type="NCBI Taxonomy" id="2530354"/>
    <lineage>
        <taxon>Bacteria</taxon>
        <taxon>Bacillati</taxon>
        <taxon>Cyanobacteriota</taxon>
        <taxon>Cyanophyceae</taxon>
        <taxon>Oscillatoriophycideae</taxon>
        <taxon>Aerosakkonematales</taxon>
        <taxon>Aerosakkonemataceae</taxon>
        <taxon>Microseira</taxon>
    </lineage>
</organism>